<evidence type="ECO:0000256" key="1">
    <source>
        <dbReference type="ARBA" id="ARBA00022617"/>
    </source>
</evidence>
<feature type="domain" description="Cytochrome c" evidence="6">
    <location>
        <begin position="20"/>
        <end position="110"/>
    </location>
</feature>
<keyword evidence="8" id="KW-1185">Reference proteome</keyword>
<keyword evidence="3 4" id="KW-0408">Iron</keyword>
<dbReference type="PROSITE" id="PS51007">
    <property type="entry name" value="CYTC"/>
    <property type="match status" value="1"/>
</dbReference>
<accession>A0ABT9DWX5</accession>
<keyword evidence="2 4" id="KW-0479">Metal-binding</keyword>
<name>A0ABT9DWX5_9PROT</name>
<dbReference type="Proteomes" id="UP001243009">
    <property type="component" value="Unassembled WGS sequence"/>
</dbReference>
<protein>
    <recommendedName>
        <fullName evidence="6">Cytochrome c domain-containing protein</fullName>
    </recommendedName>
</protein>
<organism evidence="7 8">
    <name type="scientific">Paracraurococcus lichenis</name>
    <dbReference type="NCBI Taxonomy" id="3064888"/>
    <lineage>
        <taxon>Bacteria</taxon>
        <taxon>Pseudomonadati</taxon>
        <taxon>Pseudomonadota</taxon>
        <taxon>Alphaproteobacteria</taxon>
        <taxon>Acetobacterales</taxon>
        <taxon>Roseomonadaceae</taxon>
        <taxon>Paracraurococcus</taxon>
    </lineage>
</organism>
<dbReference type="Gene3D" id="1.10.760.10">
    <property type="entry name" value="Cytochrome c-like domain"/>
    <property type="match status" value="1"/>
</dbReference>
<dbReference type="RefSeq" id="WP_305103270.1">
    <property type="nucleotide sequence ID" value="NZ_JAUTWS010000006.1"/>
</dbReference>
<keyword evidence="1 4" id="KW-0349">Heme</keyword>
<evidence type="ECO:0000256" key="2">
    <source>
        <dbReference type="ARBA" id="ARBA00022723"/>
    </source>
</evidence>
<evidence type="ECO:0000256" key="5">
    <source>
        <dbReference type="SAM" id="SignalP"/>
    </source>
</evidence>
<dbReference type="InterPro" id="IPR009056">
    <property type="entry name" value="Cyt_c-like_dom"/>
</dbReference>
<keyword evidence="5" id="KW-0732">Signal</keyword>
<proteinExistence type="predicted"/>
<dbReference type="Pfam" id="PF00034">
    <property type="entry name" value="Cytochrom_C"/>
    <property type="match status" value="1"/>
</dbReference>
<comment type="caution">
    <text evidence="7">The sequence shown here is derived from an EMBL/GenBank/DDBJ whole genome shotgun (WGS) entry which is preliminary data.</text>
</comment>
<feature type="chain" id="PRO_5045094791" description="Cytochrome c domain-containing protein" evidence="5">
    <location>
        <begin position="31"/>
        <end position="113"/>
    </location>
</feature>
<evidence type="ECO:0000256" key="4">
    <source>
        <dbReference type="PROSITE-ProRule" id="PRU00433"/>
    </source>
</evidence>
<evidence type="ECO:0000313" key="8">
    <source>
        <dbReference type="Proteomes" id="UP001243009"/>
    </source>
</evidence>
<evidence type="ECO:0000256" key="3">
    <source>
        <dbReference type="ARBA" id="ARBA00023004"/>
    </source>
</evidence>
<feature type="signal peptide" evidence="5">
    <location>
        <begin position="1"/>
        <end position="30"/>
    </location>
</feature>
<evidence type="ECO:0000259" key="6">
    <source>
        <dbReference type="PROSITE" id="PS51007"/>
    </source>
</evidence>
<sequence>MTGAGRLADNRTPAALAMLALLAAGAPASAQDAVQDMAKSCFTCHGPLGVSTSPLIPIIAGQNARYLSGAMKAYRDGLRGGDPSKMMVEPMRGMTDAAAEALAAFFAGVKGAR</sequence>
<dbReference type="EMBL" id="JAUTWS010000006">
    <property type="protein sequence ID" value="MDO9708400.1"/>
    <property type="molecule type" value="Genomic_DNA"/>
</dbReference>
<gene>
    <name evidence="7" type="ORF">Q7A36_08600</name>
</gene>
<evidence type="ECO:0000313" key="7">
    <source>
        <dbReference type="EMBL" id="MDO9708400.1"/>
    </source>
</evidence>
<dbReference type="InterPro" id="IPR036909">
    <property type="entry name" value="Cyt_c-like_dom_sf"/>
</dbReference>
<reference evidence="7 8" key="1">
    <citation type="submission" date="2023-08" db="EMBL/GenBank/DDBJ databases">
        <title>The draft genome sequence of Paracraurococcus sp. LOR1-02.</title>
        <authorList>
            <person name="Kingkaew E."/>
            <person name="Tanasupawat S."/>
        </authorList>
    </citation>
    <scope>NUCLEOTIDE SEQUENCE [LARGE SCALE GENOMIC DNA]</scope>
    <source>
        <strain evidence="7 8">LOR1-02</strain>
    </source>
</reference>
<dbReference type="SUPFAM" id="SSF46626">
    <property type="entry name" value="Cytochrome c"/>
    <property type="match status" value="1"/>
</dbReference>